<dbReference type="GO" id="GO:0006955">
    <property type="term" value="P:immune response"/>
    <property type="evidence" value="ECO:0007669"/>
    <property type="project" value="InterPro"/>
</dbReference>
<dbReference type="PRINTS" id="PR01680">
    <property type="entry name" value="TNFACTORR6"/>
</dbReference>
<dbReference type="GO" id="GO:0006915">
    <property type="term" value="P:apoptotic process"/>
    <property type="evidence" value="ECO:0007669"/>
    <property type="project" value="InterPro"/>
</dbReference>
<dbReference type="GO" id="GO:0004888">
    <property type="term" value="F:transmembrane signaling receptor activity"/>
    <property type="evidence" value="ECO:0007669"/>
    <property type="project" value="InterPro"/>
</dbReference>
<organism evidence="5 6">
    <name type="scientific">Merluccius polli</name>
    <name type="common">Benguela hake</name>
    <name type="synonym">Merluccius cadenati</name>
    <dbReference type="NCBI Taxonomy" id="89951"/>
    <lineage>
        <taxon>Eukaryota</taxon>
        <taxon>Metazoa</taxon>
        <taxon>Chordata</taxon>
        <taxon>Craniata</taxon>
        <taxon>Vertebrata</taxon>
        <taxon>Euteleostomi</taxon>
        <taxon>Actinopterygii</taxon>
        <taxon>Neopterygii</taxon>
        <taxon>Teleostei</taxon>
        <taxon>Neoteleostei</taxon>
        <taxon>Acanthomorphata</taxon>
        <taxon>Zeiogadaria</taxon>
        <taxon>Gadariae</taxon>
        <taxon>Gadiformes</taxon>
        <taxon>Gadoidei</taxon>
        <taxon>Merlucciidae</taxon>
        <taxon>Merluccius</taxon>
    </lineage>
</organism>
<comment type="caution">
    <text evidence="1">Lacks conserved residue(s) required for the propagation of feature annotation.</text>
</comment>
<feature type="region of interest" description="Disordered" evidence="2">
    <location>
        <begin position="234"/>
        <end position="259"/>
    </location>
</feature>
<keyword evidence="3" id="KW-0812">Transmembrane</keyword>
<dbReference type="InterPro" id="IPR052135">
    <property type="entry name" value="TNFRSF5"/>
</dbReference>
<name>A0AA47MZR3_MERPO</name>
<dbReference type="PROSITE" id="PS00652">
    <property type="entry name" value="TNFR_NGFR_1"/>
    <property type="match status" value="1"/>
</dbReference>
<evidence type="ECO:0000313" key="6">
    <source>
        <dbReference type="Proteomes" id="UP001174136"/>
    </source>
</evidence>
<keyword evidence="5" id="KW-0675">Receptor</keyword>
<evidence type="ECO:0000256" key="3">
    <source>
        <dbReference type="SAM" id="Phobius"/>
    </source>
</evidence>
<keyword evidence="6" id="KW-1185">Reference proteome</keyword>
<dbReference type="PROSITE" id="PS50050">
    <property type="entry name" value="TNFR_NGFR_2"/>
    <property type="match status" value="1"/>
</dbReference>
<keyword evidence="3" id="KW-0472">Membrane</keyword>
<dbReference type="PANTHER" id="PTHR46875">
    <property type="entry name" value="TUMOR NECROSIS FACTOR RECEPTOR SUPERFAMILY MEMBER 5"/>
    <property type="match status" value="1"/>
</dbReference>
<dbReference type="AlphaFoldDB" id="A0AA47MZR3"/>
<feature type="transmembrane region" description="Helical" evidence="3">
    <location>
        <begin position="172"/>
        <end position="197"/>
    </location>
</feature>
<sequence>MCAKGKQRKCVFKAGHLWDVGQAQPLYFPFICLSILLFPFCVDSLDCNREKEYAWPIDNSQRCCEKCPPGQYLYGRCQPDISSKSECKPCPAGQYTEDYNVELSCPFCFSCNPDCEFTLRLEDQSSCKTNQNTVCRCQQGFTCTSQPCQQCEPTPYSTTHTPLNTTIDNKEWLVLFGGSLIATGLLLLMFICIFLHIKIKSGAFLCRSTRNYAIESAEKETEFLPVQEMCGKHEQQQPGRAGVRTFQSQKKGEMGEKGERLKSFQDLSVPLLGHVTEAGGDVNPATDVHVHLHGFLLDLTVQLRQVLREEHGSKSYPPSLLLAGMVEVKDPARNNIHNINIHNNNNNIHNSTIRTVHMQLMSELSLLGEELRDTAPLASCLPQPPETRLVTGEGVFTAKSLEHKHLVPIHKRSTSN</sequence>
<dbReference type="EMBL" id="JAOPHQ010001722">
    <property type="protein sequence ID" value="KAK0149713.1"/>
    <property type="molecule type" value="Genomic_DNA"/>
</dbReference>
<dbReference type="GO" id="GO:0035631">
    <property type="term" value="C:CD40 receptor complex"/>
    <property type="evidence" value="ECO:0007669"/>
    <property type="project" value="TreeGrafter"/>
</dbReference>
<dbReference type="InterPro" id="IPR008063">
    <property type="entry name" value="Fas_rcpt"/>
</dbReference>
<dbReference type="GO" id="GO:0002768">
    <property type="term" value="P:immune response-regulating cell surface receptor signaling pathway"/>
    <property type="evidence" value="ECO:0007669"/>
    <property type="project" value="TreeGrafter"/>
</dbReference>
<proteinExistence type="predicted"/>
<dbReference type="GO" id="GO:0009897">
    <property type="term" value="C:external side of plasma membrane"/>
    <property type="evidence" value="ECO:0007669"/>
    <property type="project" value="TreeGrafter"/>
</dbReference>
<feature type="transmembrane region" description="Helical" evidence="3">
    <location>
        <begin position="26"/>
        <end position="45"/>
    </location>
</feature>
<keyword evidence="3" id="KW-1133">Transmembrane helix</keyword>
<dbReference type="SUPFAM" id="SSF57586">
    <property type="entry name" value="TNF receptor-like"/>
    <property type="match status" value="2"/>
</dbReference>
<gene>
    <name evidence="5" type="primary">CD40</name>
    <name evidence="5" type="ORF">N1851_009533</name>
</gene>
<evidence type="ECO:0000256" key="2">
    <source>
        <dbReference type="SAM" id="MobiDB-lite"/>
    </source>
</evidence>
<evidence type="ECO:0000259" key="4">
    <source>
        <dbReference type="PROSITE" id="PS50050"/>
    </source>
</evidence>
<dbReference type="PANTHER" id="PTHR46875:SF1">
    <property type="entry name" value="TUMOR NECROSIS FACTOR RECEPTOR SUPERFAMILY MEMBER 5"/>
    <property type="match status" value="1"/>
</dbReference>
<accession>A0AA47MZR3</accession>
<dbReference type="Gene3D" id="2.10.50.10">
    <property type="entry name" value="Tumor Necrosis Factor Receptor, subunit A, domain 2"/>
    <property type="match status" value="2"/>
</dbReference>
<feature type="repeat" description="TNFR-Cys" evidence="1">
    <location>
        <begin position="89"/>
        <end position="135"/>
    </location>
</feature>
<evidence type="ECO:0000313" key="5">
    <source>
        <dbReference type="EMBL" id="KAK0149713.1"/>
    </source>
</evidence>
<feature type="domain" description="TNFR-Cys" evidence="4">
    <location>
        <begin position="89"/>
        <end position="135"/>
    </location>
</feature>
<protein>
    <submittedName>
        <fullName evidence="5">Tumor necrosis factor receptor superfamily member 5</fullName>
    </submittedName>
</protein>
<comment type="caution">
    <text evidence="5">The sequence shown here is derived from an EMBL/GenBank/DDBJ whole genome shotgun (WGS) entry which is preliminary data.</text>
</comment>
<evidence type="ECO:0000256" key="1">
    <source>
        <dbReference type="PROSITE-ProRule" id="PRU00206"/>
    </source>
</evidence>
<dbReference type="InterPro" id="IPR001368">
    <property type="entry name" value="TNFR/NGFR_Cys_rich_reg"/>
</dbReference>
<dbReference type="Proteomes" id="UP001174136">
    <property type="component" value="Unassembled WGS sequence"/>
</dbReference>
<reference evidence="5" key="1">
    <citation type="journal article" date="2023" name="Front. Mar. Sci.">
        <title>A new Merluccius polli reference genome to investigate the effects of global change in West African waters.</title>
        <authorList>
            <person name="Mateo J.L."/>
            <person name="Blanco-Fernandez C."/>
            <person name="Garcia-Vazquez E."/>
            <person name="Machado-Schiaffino G."/>
        </authorList>
    </citation>
    <scope>NUCLEOTIDE SEQUENCE</scope>
    <source>
        <strain evidence="5">C29</strain>
        <tissue evidence="5">Fin</tissue>
    </source>
</reference>
<feature type="compositionally biased region" description="Basic and acidic residues" evidence="2">
    <location>
        <begin position="250"/>
        <end position="259"/>
    </location>
</feature>